<evidence type="ECO:0000256" key="2">
    <source>
        <dbReference type="ARBA" id="ARBA00004296"/>
    </source>
</evidence>
<dbReference type="GO" id="GO:0046103">
    <property type="term" value="P:inosine biosynthetic process"/>
    <property type="evidence" value="ECO:0007669"/>
    <property type="project" value="TreeGrafter"/>
</dbReference>
<dbReference type="GO" id="GO:0009168">
    <property type="term" value="P:purine ribonucleoside monophosphate biosynthetic process"/>
    <property type="evidence" value="ECO:0007669"/>
    <property type="project" value="InterPro"/>
</dbReference>
<sequence>MDSAASITREDILKQFPIKVELHVHLEGAVRLETILDLGRQKKIDLPAGTVDELKKYVCVYKASDLTKALENFYIFGPTFAGYHEGVYRVAYEFCEDAAKQGVRYSEVRYSPHFLSNSLGVQTYAASTGGSYTPRDVVTSVNQGLADGGKKFGVTVRSILCCVRHHPEWSYLVVELCKEFAAQGVVAMDIAGPEIGSIVTDTDQSLHLAAYKKANTLGVKCIAHAGEVGPAEMVRMSVYDYGARRVGHGYRCEEDEELFQRVVKDGVHFETCPISSLKTGGAPNGLDKHPIVKMAKDGASFSINSDDPTLFDNTLSDDYICALKMGLTKQDIVKSIFNAVKASFASDAEKQQLFAELQAAYGDQ</sequence>
<proteinExistence type="inferred from homology"/>
<dbReference type="GO" id="GO:0006154">
    <property type="term" value="P:adenosine catabolic process"/>
    <property type="evidence" value="ECO:0007669"/>
    <property type="project" value="TreeGrafter"/>
</dbReference>
<comment type="caution">
    <text evidence="10">The sequence shown here is derived from an EMBL/GenBank/DDBJ whole genome shotgun (WGS) entry which is preliminary data.</text>
</comment>
<gene>
    <name evidence="10" type="ORF">V1264_009065</name>
</gene>
<dbReference type="NCBIfam" id="TIGR01430">
    <property type="entry name" value="aden_deam"/>
    <property type="match status" value="1"/>
</dbReference>
<feature type="domain" description="Adenosine deaminase" evidence="9">
    <location>
        <begin position="19"/>
        <end position="358"/>
    </location>
</feature>
<dbReference type="PROSITE" id="PS00485">
    <property type="entry name" value="A_DEAMINASE"/>
    <property type="match status" value="1"/>
</dbReference>
<evidence type="ECO:0000256" key="4">
    <source>
        <dbReference type="ARBA" id="ARBA00012784"/>
    </source>
</evidence>
<dbReference type="InterPro" id="IPR006330">
    <property type="entry name" value="Ado/ade_deaminase"/>
</dbReference>
<dbReference type="InterPro" id="IPR006650">
    <property type="entry name" value="A/AMP_deam_AS"/>
</dbReference>
<dbReference type="GO" id="GO:0004000">
    <property type="term" value="F:adenosine deaminase activity"/>
    <property type="evidence" value="ECO:0007669"/>
    <property type="project" value="UniProtKB-ARBA"/>
</dbReference>
<keyword evidence="7" id="KW-0378">Hydrolase</keyword>
<evidence type="ECO:0000259" key="9">
    <source>
        <dbReference type="Pfam" id="PF00962"/>
    </source>
</evidence>
<name>A0AAN9AQW2_9CAEN</name>
<dbReference type="GO" id="GO:0043103">
    <property type="term" value="P:hypoxanthine salvage"/>
    <property type="evidence" value="ECO:0007669"/>
    <property type="project" value="TreeGrafter"/>
</dbReference>
<evidence type="ECO:0000256" key="6">
    <source>
        <dbReference type="ARBA" id="ARBA00022723"/>
    </source>
</evidence>
<reference evidence="10 11" key="1">
    <citation type="submission" date="2024-02" db="EMBL/GenBank/DDBJ databases">
        <title>Chromosome-scale genome assembly of the rough periwinkle Littorina saxatilis.</title>
        <authorList>
            <person name="De Jode A."/>
            <person name="Faria R."/>
            <person name="Formenti G."/>
            <person name="Sims Y."/>
            <person name="Smith T.P."/>
            <person name="Tracey A."/>
            <person name="Wood J.M.D."/>
            <person name="Zagrodzka Z.B."/>
            <person name="Johannesson K."/>
            <person name="Butlin R.K."/>
            <person name="Leder E.H."/>
        </authorList>
    </citation>
    <scope>NUCLEOTIDE SEQUENCE [LARGE SCALE GENOMIC DNA]</scope>
    <source>
        <strain evidence="10">Snail1</strain>
        <tissue evidence="10">Muscle</tissue>
    </source>
</reference>
<dbReference type="GO" id="GO:0005829">
    <property type="term" value="C:cytosol"/>
    <property type="evidence" value="ECO:0007669"/>
    <property type="project" value="TreeGrafter"/>
</dbReference>
<accession>A0AAN9AQW2</accession>
<evidence type="ECO:0000256" key="7">
    <source>
        <dbReference type="ARBA" id="ARBA00022801"/>
    </source>
</evidence>
<dbReference type="InterPro" id="IPR001365">
    <property type="entry name" value="A_deaminase_dom"/>
</dbReference>
<evidence type="ECO:0000256" key="8">
    <source>
        <dbReference type="ARBA" id="ARBA00022833"/>
    </source>
</evidence>
<dbReference type="PANTHER" id="PTHR11409">
    <property type="entry name" value="ADENOSINE DEAMINASE"/>
    <property type="match status" value="1"/>
</dbReference>
<dbReference type="InterPro" id="IPR032466">
    <property type="entry name" value="Metal_Hydrolase"/>
</dbReference>
<dbReference type="GO" id="GO:0009897">
    <property type="term" value="C:external side of plasma membrane"/>
    <property type="evidence" value="ECO:0007669"/>
    <property type="project" value="TreeGrafter"/>
</dbReference>
<dbReference type="PANTHER" id="PTHR11409:SF43">
    <property type="entry name" value="ADENOSINE DEAMINASE"/>
    <property type="match status" value="1"/>
</dbReference>
<dbReference type="EC" id="3.5.4.4" evidence="4"/>
<evidence type="ECO:0000256" key="5">
    <source>
        <dbReference type="ARBA" id="ARBA00018099"/>
    </source>
</evidence>
<comment type="cofactor">
    <cofactor evidence="1">
        <name>Zn(2+)</name>
        <dbReference type="ChEBI" id="CHEBI:29105"/>
    </cofactor>
</comment>
<evidence type="ECO:0000256" key="3">
    <source>
        <dbReference type="ARBA" id="ARBA00006676"/>
    </source>
</evidence>
<evidence type="ECO:0000256" key="1">
    <source>
        <dbReference type="ARBA" id="ARBA00001947"/>
    </source>
</evidence>
<protein>
    <recommendedName>
        <fullName evidence="5">Adenosine deaminase</fullName>
        <ecNumber evidence="4">3.5.4.4</ecNumber>
    </recommendedName>
</protein>
<comment type="similarity">
    <text evidence="3">Belongs to the metallo-dependent hydrolases superfamily. Adenosine and AMP deaminases family.</text>
</comment>
<dbReference type="Proteomes" id="UP001374579">
    <property type="component" value="Unassembled WGS sequence"/>
</dbReference>
<dbReference type="AlphaFoldDB" id="A0AAN9AQW2"/>
<evidence type="ECO:0000313" key="10">
    <source>
        <dbReference type="EMBL" id="KAK7091379.1"/>
    </source>
</evidence>
<organism evidence="10 11">
    <name type="scientific">Littorina saxatilis</name>
    <dbReference type="NCBI Taxonomy" id="31220"/>
    <lineage>
        <taxon>Eukaryota</taxon>
        <taxon>Metazoa</taxon>
        <taxon>Spiralia</taxon>
        <taxon>Lophotrochozoa</taxon>
        <taxon>Mollusca</taxon>
        <taxon>Gastropoda</taxon>
        <taxon>Caenogastropoda</taxon>
        <taxon>Littorinimorpha</taxon>
        <taxon>Littorinoidea</taxon>
        <taxon>Littorinidae</taxon>
        <taxon>Littorina</taxon>
    </lineage>
</organism>
<comment type="subcellular location">
    <subcellularLocation>
        <location evidence="2">Cell membrane</location>
        <topology evidence="2">Peripheral membrane protein</topology>
        <orientation evidence="2">Extracellular side</orientation>
    </subcellularLocation>
</comment>
<dbReference type="GO" id="GO:0060169">
    <property type="term" value="P:negative regulation of adenosine receptor signaling pathway"/>
    <property type="evidence" value="ECO:0007669"/>
    <property type="project" value="TreeGrafter"/>
</dbReference>
<dbReference type="Pfam" id="PF00962">
    <property type="entry name" value="A_deaminase"/>
    <property type="match status" value="1"/>
</dbReference>
<dbReference type="Gene3D" id="3.20.20.140">
    <property type="entry name" value="Metal-dependent hydrolases"/>
    <property type="match status" value="1"/>
</dbReference>
<keyword evidence="11" id="KW-1185">Reference proteome</keyword>
<keyword evidence="6" id="KW-0479">Metal-binding</keyword>
<dbReference type="GO" id="GO:0046872">
    <property type="term" value="F:metal ion binding"/>
    <property type="evidence" value="ECO:0007669"/>
    <property type="project" value="UniProtKB-KW"/>
</dbReference>
<dbReference type="SUPFAM" id="SSF51556">
    <property type="entry name" value="Metallo-dependent hydrolases"/>
    <property type="match status" value="1"/>
</dbReference>
<dbReference type="EMBL" id="JBAMIC010000022">
    <property type="protein sequence ID" value="KAK7091379.1"/>
    <property type="molecule type" value="Genomic_DNA"/>
</dbReference>
<keyword evidence="8" id="KW-0862">Zinc</keyword>
<evidence type="ECO:0000313" key="11">
    <source>
        <dbReference type="Proteomes" id="UP001374579"/>
    </source>
</evidence>